<dbReference type="SMART" id="SM00422">
    <property type="entry name" value="HTH_MERR"/>
    <property type="match status" value="1"/>
</dbReference>
<dbReference type="Pfam" id="PF07739">
    <property type="entry name" value="TipAS"/>
    <property type="match status" value="1"/>
</dbReference>
<dbReference type="Pfam" id="PF13411">
    <property type="entry name" value="MerR_1"/>
    <property type="match status" value="1"/>
</dbReference>
<dbReference type="SUPFAM" id="SSF46955">
    <property type="entry name" value="Putative DNA-binding domain"/>
    <property type="match status" value="1"/>
</dbReference>
<gene>
    <name evidence="7" type="ORF">HNR07_006362</name>
</gene>
<dbReference type="AlphaFoldDB" id="A0A840WTE1"/>
<keyword evidence="8" id="KW-1185">Reference proteome</keyword>
<dbReference type="PANTHER" id="PTHR30204">
    <property type="entry name" value="REDOX-CYCLING DRUG-SENSING TRANSCRIPTIONAL ACTIVATOR SOXR"/>
    <property type="match status" value="1"/>
</dbReference>
<evidence type="ECO:0000256" key="5">
    <source>
        <dbReference type="SAM" id="Coils"/>
    </source>
</evidence>
<reference evidence="7 8" key="1">
    <citation type="submission" date="2020-08" db="EMBL/GenBank/DDBJ databases">
        <title>Sequencing the genomes of 1000 actinobacteria strains.</title>
        <authorList>
            <person name="Klenk H.-P."/>
        </authorList>
    </citation>
    <scope>NUCLEOTIDE SEQUENCE [LARGE SCALE GENOMIC DNA]</scope>
    <source>
        <strain evidence="7 8">DSM 44598</strain>
    </source>
</reference>
<keyword evidence="2 7" id="KW-0238">DNA-binding</keyword>
<dbReference type="InterPro" id="IPR000551">
    <property type="entry name" value="MerR-type_HTH_dom"/>
</dbReference>
<evidence type="ECO:0000313" key="8">
    <source>
        <dbReference type="Proteomes" id="UP000579647"/>
    </source>
</evidence>
<evidence type="ECO:0000259" key="6">
    <source>
        <dbReference type="PROSITE" id="PS50937"/>
    </source>
</evidence>
<dbReference type="PANTHER" id="PTHR30204:SF90">
    <property type="entry name" value="HTH-TYPE TRANSCRIPTIONAL ACTIVATOR MTA"/>
    <property type="match status" value="1"/>
</dbReference>
<dbReference type="InterPro" id="IPR012925">
    <property type="entry name" value="TipAS_dom"/>
</dbReference>
<dbReference type="SUPFAM" id="SSF89082">
    <property type="entry name" value="Antibiotic binding domain of TipA-like multidrug resistance regulators"/>
    <property type="match status" value="1"/>
</dbReference>
<keyword evidence="3" id="KW-0010">Activator</keyword>
<feature type="domain" description="HTH merR-type" evidence="6">
    <location>
        <begin position="22"/>
        <end position="89"/>
    </location>
</feature>
<organism evidence="7 8">
    <name type="scientific">Nocardiopsis metallicus</name>
    <dbReference type="NCBI Taxonomy" id="179819"/>
    <lineage>
        <taxon>Bacteria</taxon>
        <taxon>Bacillati</taxon>
        <taxon>Actinomycetota</taxon>
        <taxon>Actinomycetes</taxon>
        <taxon>Streptosporangiales</taxon>
        <taxon>Nocardiopsidaceae</taxon>
        <taxon>Nocardiopsis</taxon>
    </lineage>
</organism>
<evidence type="ECO:0000256" key="2">
    <source>
        <dbReference type="ARBA" id="ARBA00023125"/>
    </source>
</evidence>
<evidence type="ECO:0000313" key="7">
    <source>
        <dbReference type="EMBL" id="MBB5495225.1"/>
    </source>
</evidence>
<evidence type="ECO:0000256" key="4">
    <source>
        <dbReference type="ARBA" id="ARBA00023163"/>
    </source>
</evidence>
<dbReference type="PRINTS" id="PR00040">
    <property type="entry name" value="HTHMERR"/>
</dbReference>
<keyword evidence="5" id="KW-0175">Coiled coil</keyword>
<evidence type="ECO:0000256" key="1">
    <source>
        <dbReference type="ARBA" id="ARBA00023015"/>
    </source>
</evidence>
<accession>A0A840WTE1</accession>
<protein>
    <submittedName>
        <fullName evidence="7">DNA-binding transcriptional MerR regulator</fullName>
    </submittedName>
</protein>
<feature type="coiled-coil region" evidence="5">
    <location>
        <begin position="88"/>
        <end position="122"/>
    </location>
</feature>
<dbReference type="Gene3D" id="1.10.490.50">
    <property type="entry name" value="Antibiotic binding domain of TipA-like multidrug resistance regulators"/>
    <property type="match status" value="1"/>
</dbReference>
<evidence type="ECO:0000256" key="3">
    <source>
        <dbReference type="ARBA" id="ARBA00023159"/>
    </source>
</evidence>
<comment type="caution">
    <text evidence="7">The sequence shown here is derived from an EMBL/GenBank/DDBJ whole genome shotgun (WGS) entry which is preliminary data.</text>
</comment>
<dbReference type="InterPro" id="IPR036244">
    <property type="entry name" value="TipA-like_antibiotic-bd"/>
</dbReference>
<dbReference type="CDD" id="cd01106">
    <property type="entry name" value="HTH_TipAL-Mta"/>
    <property type="match status" value="1"/>
</dbReference>
<dbReference type="RefSeq" id="WP_221318990.1">
    <property type="nucleotide sequence ID" value="NZ_BAAAKM010000040.1"/>
</dbReference>
<dbReference type="InterPro" id="IPR047057">
    <property type="entry name" value="MerR_fam"/>
</dbReference>
<dbReference type="EMBL" id="JACHDO010000001">
    <property type="protein sequence ID" value="MBB5495225.1"/>
    <property type="molecule type" value="Genomic_DNA"/>
</dbReference>
<proteinExistence type="predicted"/>
<sequence>MNDSGAGEAVVSGGAVSGRARTVGVVASLVGVTVRTLHHWDEIGLAGPSERSAAGYRIYTAADIARIHRVLVYRELGVSLEEVARLLEADAGEAVESLLQQRDRLRERIHELERMAQALDRMARARQEGVLLSAEEQVAIFGEDWQPSWAAQARERWGDTRQWAQFAERAAEKTAEDWQLVAEEVRALNADLAEGLRAGLEPGSRKANALAERHRASMSVYFDCTHSMQVILGQTHVDDPGFRAHYDGLAPGLAVWLRDVISANARAHGVDPRTAVWK</sequence>
<dbReference type="Proteomes" id="UP000579647">
    <property type="component" value="Unassembled WGS sequence"/>
</dbReference>
<name>A0A840WTE1_9ACTN</name>
<dbReference type="GO" id="GO:0003700">
    <property type="term" value="F:DNA-binding transcription factor activity"/>
    <property type="evidence" value="ECO:0007669"/>
    <property type="project" value="InterPro"/>
</dbReference>
<dbReference type="InterPro" id="IPR009061">
    <property type="entry name" value="DNA-bd_dom_put_sf"/>
</dbReference>
<dbReference type="Gene3D" id="1.10.1660.10">
    <property type="match status" value="1"/>
</dbReference>
<dbReference type="GO" id="GO:0003677">
    <property type="term" value="F:DNA binding"/>
    <property type="evidence" value="ECO:0007669"/>
    <property type="project" value="UniProtKB-KW"/>
</dbReference>
<keyword evidence="1" id="KW-0805">Transcription regulation</keyword>
<dbReference type="PROSITE" id="PS50937">
    <property type="entry name" value="HTH_MERR_2"/>
    <property type="match status" value="1"/>
</dbReference>
<keyword evidence="4" id="KW-0804">Transcription</keyword>